<proteinExistence type="predicted"/>
<reference evidence="1 2" key="1">
    <citation type="journal article" date="2022" name="G3 (Bethesda)">
        <title>Whole-genome sequence and methylome profiling of the almond [Prunus dulcis (Mill.) D.A. Webb] cultivar 'Nonpareil'.</title>
        <authorList>
            <person name="D'Amico-Willman K.M."/>
            <person name="Ouma W.Z."/>
            <person name="Meulia T."/>
            <person name="Sideli G.M."/>
            <person name="Gradziel T.M."/>
            <person name="Fresnedo-Ramirez J."/>
        </authorList>
    </citation>
    <scope>NUCLEOTIDE SEQUENCE [LARGE SCALE GENOMIC DNA]</scope>
    <source>
        <strain evidence="1">Clone GOH B32 T37-40</strain>
    </source>
</reference>
<dbReference type="EMBL" id="JAJFAZ020000006">
    <property type="protein sequence ID" value="KAI5324224.1"/>
    <property type="molecule type" value="Genomic_DNA"/>
</dbReference>
<evidence type="ECO:0008006" key="3">
    <source>
        <dbReference type="Google" id="ProtNLM"/>
    </source>
</evidence>
<organism evidence="1 2">
    <name type="scientific">Prunus dulcis</name>
    <name type="common">Almond</name>
    <name type="synonym">Amygdalus dulcis</name>
    <dbReference type="NCBI Taxonomy" id="3755"/>
    <lineage>
        <taxon>Eukaryota</taxon>
        <taxon>Viridiplantae</taxon>
        <taxon>Streptophyta</taxon>
        <taxon>Embryophyta</taxon>
        <taxon>Tracheophyta</taxon>
        <taxon>Spermatophyta</taxon>
        <taxon>Magnoliopsida</taxon>
        <taxon>eudicotyledons</taxon>
        <taxon>Gunneridae</taxon>
        <taxon>Pentapetalae</taxon>
        <taxon>rosids</taxon>
        <taxon>fabids</taxon>
        <taxon>Rosales</taxon>
        <taxon>Rosaceae</taxon>
        <taxon>Amygdaloideae</taxon>
        <taxon>Amygdaleae</taxon>
        <taxon>Prunus</taxon>
    </lineage>
</organism>
<protein>
    <recommendedName>
        <fullName evidence="3">UBN2_2 domain-containing protein</fullName>
    </recommendedName>
</protein>
<accession>A0AAD4VFL9</accession>
<name>A0AAD4VFL9_PRUDU</name>
<sequence>MQISLGFLDYDVVLKEDPPQEPAADASAEVKAKYAKWEKTNCMTMLIMQRSMSSSMKGSIPKSENAKQYYESIAERFKESKKALKSTLLNQLNEMPLP</sequence>
<dbReference type="Proteomes" id="UP001054821">
    <property type="component" value="Chromosome 6"/>
</dbReference>
<comment type="caution">
    <text evidence="1">The sequence shown here is derived from an EMBL/GenBank/DDBJ whole genome shotgun (WGS) entry which is preliminary data.</text>
</comment>
<keyword evidence="2" id="KW-1185">Reference proteome</keyword>
<evidence type="ECO:0000313" key="2">
    <source>
        <dbReference type="Proteomes" id="UP001054821"/>
    </source>
</evidence>
<gene>
    <name evidence="1" type="ORF">L3X38_033297</name>
</gene>
<dbReference type="AlphaFoldDB" id="A0AAD4VFL9"/>
<evidence type="ECO:0000313" key="1">
    <source>
        <dbReference type="EMBL" id="KAI5324224.1"/>
    </source>
</evidence>